<dbReference type="PANTHER" id="PTHR43792">
    <property type="entry name" value="GNAT FAMILY, PUTATIVE (AFU_ORTHOLOGUE AFUA_3G00765)-RELATED-RELATED"/>
    <property type="match status" value="1"/>
</dbReference>
<dbReference type="SUPFAM" id="SSF55729">
    <property type="entry name" value="Acyl-CoA N-acyltransferases (Nat)"/>
    <property type="match status" value="1"/>
</dbReference>
<dbReference type="Gene3D" id="3.40.630.30">
    <property type="match status" value="1"/>
</dbReference>
<evidence type="ECO:0000313" key="2">
    <source>
        <dbReference type="EMBL" id="MVM30510.1"/>
    </source>
</evidence>
<evidence type="ECO:0000313" key="3">
    <source>
        <dbReference type="Proteomes" id="UP000436006"/>
    </source>
</evidence>
<name>A0A7K1S9Q3_9BACT</name>
<feature type="domain" description="N-acetyltransferase" evidence="1">
    <location>
        <begin position="37"/>
        <end position="178"/>
    </location>
</feature>
<reference evidence="2 3" key="1">
    <citation type="submission" date="2019-12" db="EMBL/GenBank/DDBJ databases">
        <title>Spirosoma sp. HMF4905 genome sequencing and assembly.</title>
        <authorList>
            <person name="Kang H."/>
            <person name="Cha I."/>
            <person name="Kim H."/>
            <person name="Joh K."/>
        </authorList>
    </citation>
    <scope>NUCLEOTIDE SEQUENCE [LARGE SCALE GENOMIC DNA]</scope>
    <source>
        <strain evidence="2 3">HMF4905</strain>
    </source>
</reference>
<protein>
    <submittedName>
        <fullName evidence="2">GNAT family N-acetyltransferase</fullName>
    </submittedName>
</protein>
<dbReference type="Proteomes" id="UP000436006">
    <property type="component" value="Unassembled WGS sequence"/>
</dbReference>
<dbReference type="RefSeq" id="WP_157584738.1">
    <property type="nucleotide sequence ID" value="NZ_WPIN01000003.1"/>
</dbReference>
<evidence type="ECO:0000259" key="1">
    <source>
        <dbReference type="PROSITE" id="PS51186"/>
    </source>
</evidence>
<dbReference type="CDD" id="cd04301">
    <property type="entry name" value="NAT_SF"/>
    <property type="match status" value="1"/>
</dbReference>
<proteinExistence type="predicted"/>
<sequence>MNSLFLYSSRLLFVASSPTLLQFELVSNQQLGHALNVAIPSDWPPGEYDQGAMQFFLDQLLAGGEEVAGWYGWYAITYPTTTTPATLVASGGYFGPPDSEGLLEIGYSVSDEWRRRGIATEVVGTLVRHAWQQAGVKRIIAHTMPDNQASIGVLTKNGFHQITSDDADKLCFEWLPNL</sequence>
<dbReference type="GO" id="GO:0016747">
    <property type="term" value="F:acyltransferase activity, transferring groups other than amino-acyl groups"/>
    <property type="evidence" value="ECO:0007669"/>
    <property type="project" value="InterPro"/>
</dbReference>
<gene>
    <name evidence="2" type="ORF">GO755_10735</name>
</gene>
<dbReference type="Pfam" id="PF13302">
    <property type="entry name" value="Acetyltransf_3"/>
    <property type="match status" value="1"/>
</dbReference>
<dbReference type="InterPro" id="IPR000182">
    <property type="entry name" value="GNAT_dom"/>
</dbReference>
<keyword evidence="3" id="KW-1185">Reference proteome</keyword>
<dbReference type="InterPro" id="IPR051531">
    <property type="entry name" value="N-acetyltransferase"/>
</dbReference>
<accession>A0A7K1S9Q3</accession>
<dbReference type="AlphaFoldDB" id="A0A7K1S9Q3"/>
<dbReference type="PANTHER" id="PTHR43792:SF13">
    <property type="entry name" value="ACETYLTRANSFERASE"/>
    <property type="match status" value="1"/>
</dbReference>
<keyword evidence="2" id="KW-0808">Transferase</keyword>
<dbReference type="EMBL" id="WPIN01000003">
    <property type="protein sequence ID" value="MVM30510.1"/>
    <property type="molecule type" value="Genomic_DNA"/>
</dbReference>
<comment type="caution">
    <text evidence="2">The sequence shown here is derived from an EMBL/GenBank/DDBJ whole genome shotgun (WGS) entry which is preliminary data.</text>
</comment>
<dbReference type="InterPro" id="IPR016181">
    <property type="entry name" value="Acyl_CoA_acyltransferase"/>
</dbReference>
<dbReference type="PROSITE" id="PS51186">
    <property type="entry name" value="GNAT"/>
    <property type="match status" value="1"/>
</dbReference>
<organism evidence="2 3">
    <name type="scientific">Spirosoma arboris</name>
    <dbReference type="NCBI Taxonomy" id="2682092"/>
    <lineage>
        <taxon>Bacteria</taxon>
        <taxon>Pseudomonadati</taxon>
        <taxon>Bacteroidota</taxon>
        <taxon>Cytophagia</taxon>
        <taxon>Cytophagales</taxon>
        <taxon>Cytophagaceae</taxon>
        <taxon>Spirosoma</taxon>
    </lineage>
</organism>